<name>A0A0K2UV51_LEPSM</name>
<dbReference type="EMBL" id="HACA01024574">
    <property type="protein sequence ID" value="CDW41935.1"/>
    <property type="molecule type" value="Transcribed_RNA"/>
</dbReference>
<evidence type="ECO:0000313" key="1">
    <source>
        <dbReference type="EMBL" id="CDW41935.1"/>
    </source>
</evidence>
<sequence length="62" mass="7118">IFSPKITLHTTDIKKVLNLSRSYASFPPSPRGLFSITNYSTLNISIKITSADLEMFYEFHKH</sequence>
<accession>A0A0K2UV51</accession>
<dbReference type="AlphaFoldDB" id="A0A0K2UV51"/>
<organism evidence="1">
    <name type="scientific">Lepeophtheirus salmonis</name>
    <name type="common">Salmon louse</name>
    <name type="synonym">Caligus salmonis</name>
    <dbReference type="NCBI Taxonomy" id="72036"/>
    <lineage>
        <taxon>Eukaryota</taxon>
        <taxon>Metazoa</taxon>
        <taxon>Ecdysozoa</taxon>
        <taxon>Arthropoda</taxon>
        <taxon>Crustacea</taxon>
        <taxon>Multicrustacea</taxon>
        <taxon>Hexanauplia</taxon>
        <taxon>Copepoda</taxon>
        <taxon>Siphonostomatoida</taxon>
        <taxon>Caligidae</taxon>
        <taxon>Lepeophtheirus</taxon>
    </lineage>
</organism>
<proteinExistence type="predicted"/>
<protein>
    <submittedName>
        <fullName evidence="1">Uncharacterized protein</fullName>
    </submittedName>
</protein>
<reference evidence="1" key="1">
    <citation type="submission" date="2014-05" db="EMBL/GenBank/DDBJ databases">
        <authorList>
            <person name="Chronopoulou M."/>
        </authorList>
    </citation>
    <scope>NUCLEOTIDE SEQUENCE</scope>
    <source>
        <tissue evidence="1">Whole organism</tissue>
    </source>
</reference>
<feature type="non-terminal residue" evidence="1">
    <location>
        <position position="1"/>
    </location>
</feature>